<dbReference type="PROSITE" id="PS00622">
    <property type="entry name" value="HTH_LUXR_1"/>
    <property type="match status" value="1"/>
</dbReference>
<evidence type="ECO:0000259" key="8">
    <source>
        <dbReference type="PROSITE" id="PS50110"/>
    </source>
</evidence>
<dbReference type="InterPro" id="IPR001789">
    <property type="entry name" value="Sig_transdc_resp-reg_receiver"/>
</dbReference>
<dbReference type="PROSITE" id="PS50043">
    <property type="entry name" value="HTH_LUXR_2"/>
    <property type="match status" value="1"/>
</dbReference>
<dbReference type="SUPFAM" id="SSF46894">
    <property type="entry name" value="C-terminal effector domain of the bipartite response regulators"/>
    <property type="match status" value="1"/>
</dbReference>
<dbReference type="SUPFAM" id="SSF52172">
    <property type="entry name" value="CheY-like"/>
    <property type="match status" value="1"/>
</dbReference>
<dbReference type="Proteomes" id="UP000199584">
    <property type="component" value="Unassembled WGS sequence"/>
</dbReference>
<comment type="function">
    <text evidence="5">May play the central regulatory role in sporulation. It may be an element of the effector pathway responsible for the activation of sporulation genes in response to nutritional stress. Spo0A may act in concert with spo0H (a sigma factor) to control the expression of some genes that are critical to the sporulation process.</text>
</comment>
<dbReference type="Pfam" id="PF00196">
    <property type="entry name" value="GerE"/>
    <property type="match status" value="1"/>
</dbReference>
<dbReference type="CDD" id="cd06170">
    <property type="entry name" value="LuxR_C_like"/>
    <property type="match status" value="1"/>
</dbReference>
<dbReference type="SMART" id="SM00421">
    <property type="entry name" value="HTH_LUXR"/>
    <property type="match status" value="1"/>
</dbReference>
<dbReference type="GO" id="GO:0003677">
    <property type="term" value="F:DNA binding"/>
    <property type="evidence" value="ECO:0007669"/>
    <property type="project" value="UniProtKB-KW"/>
</dbReference>
<protein>
    <recommendedName>
        <fullName evidence="1">Stage 0 sporulation protein A homolog</fullName>
    </recommendedName>
</protein>
<dbReference type="GO" id="GO:0000160">
    <property type="term" value="P:phosphorelay signal transduction system"/>
    <property type="evidence" value="ECO:0007669"/>
    <property type="project" value="InterPro"/>
</dbReference>
<comment type="caution">
    <text evidence="6">Lacks conserved residue(s) required for the propagation of feature annotation.</text>
</comment>
<keyword evidence="2" id="KW-0805">Transcription regulation</keyword>
<dbReference type="InterPro" id="IPR000792">
    <property type="entry name" value="Tscrpt_reg_LuxR_C"/>
</dbReference>
<proteinExistence type="predicted"/>
<evidence type="ECO:0000256" key="2">
    <source>
        <dbReference type="ARBA" id="ARBA00023015"/>
    </source>
</evidence>
<dbReference type="AlphaFoldDB" id="A0A1I6D7I5"/>
<dbReference type="GO" id="GO:0006355">
    <property type="term" value="P:regulation of DNA-templated transcription"/>
    <property type="evidence" value="ECO:0007669"/>
    <property type="project" value="InterPro"/>
</dbReference>
<dbReference type="PROSITE" id="PS50110">
    <property type="entry name" value="RESPONSE_REGULATORY"/>
    <property type="match status" value="1"/>
</dbReference>
<evidence type="ECO:0000259" key="7">
    <source>
        <dbReference type="PROSITE" id="PS50043"/>
    </source>
</evidence>
<dbReference type="InterPro" id="IPR016032">
    <property type="entry name" value="Sig_transdc_resp-reg_C-effctor"/>
</dbReference>
<dbReference type="PANTHER" id="PTHR43214:SF43">
    <property type="entry name" value="TWO-COMPONENT RESPONSE REGULATOR"/>
    <property type="match status" value="1"/>
</dbReference>
<feature type="domain" description="Response regulatory" evidence="8">
    <location>
        <begin position="1"/>
        <end position="37"/>
    </location>
</feature>
<dbReference type="PANTHER" id="PTHR43214">
    <property type="entry name" value="TWO-COMPONENT RESPONSE REGULATOR"/>
    <property type="match status" value="1"/>
</dbReference>
<gene>
    <name evidence="9" type="ORF">SAMN05660706_106129</name>
</gene>
<evidence type="ECO:0000256" key="3">
    <source>
        <dbReference type="ARBA" id="ARBA00023125"/>
    </source>
</evidence>
<evidence type="ECO:0000313" key="9">
    <source>
        <dbReference type="EMBL" id="SFR01378.1"/>
    </source>
</evidence>
<evidence type="ECO:0000256" key="1">
    <source>
        <dbReference type="ARBA" id="ARBA00018672"/>
    </source>
</evidence>
<organism evidence="9 10">
    <name type="scientific">Desulfoscipio geothermicus DSM 3669</name>
    <dbReference type="NCBI Taxonomy" id="1121426"/>
    <lineage>
        <taxon>Bacteria</taxon>
        <taxon>Bacillati</taxon>
        <taxon>Bacillota</taxon>
        <taxon>Clostridia</taxon>
        <taxon>Eubacteriales</taxon>
        <taxon>Desulfallaceae</taxon>
        <taxon>Desulfoscipio</taxon>
    </lineage>
</organism>
<dbReference type="Gene3D" id="3.40.50.2300">
    <property type="match status" value="1"/>
</dbReference>
<evidence type="ECO:0000256" key="5">
    <source>
        <dbReference type="ARBA" id="ARBA00024867"/>
    </source>
</evidence>
<name>A0A1I6D7I5_9FIRM</name>
<dbReference type="InterPro" id="IPR039420">
    <property type="entry name" value="WalR-like"/>
</dbReference>
<accession>A0A1I6D7I5</accession>
<evidence type="ECO:0000313" key="10">
    <source>
        <dbReference type="Proteomes" id="UP000199584"/>
    </source>
</evidence>
<reference evidence="10" key="1">
    <citation type="submission" date="2016-10" db="EMBL/GenBank/DDBJ databases">
        <authorList>
            <person name="Varghese N."/>
            <person name="Submissions S."/>
        </authorList>
    </citation>
    <scope>NUCLEOTIDE SEQUENCE [LARGE SCALE GENOMIC DNA]</scope>
    <source>
        <strain evidence="10">DSM 3669</strain>
    </source>
</reference>
<keyword evidence="10" id="KW-1185">Reference proteome</keyword>
<evidence type="ECO:0000256" key="4">
    <source>
        <dbReference type="ARBA" id="ARBA00023163"/>
    </source>
</evidence>
<dbReference type="PRINTS" id="PR00038">
    <property type="entry name" value="HTHLUXR"/>
</dbReference>
<dbReference type="EMBL" id="FOYM01000006">
    <property type="protein sequence ID" value="SFR01378.1"/>
    <property type="molecule type" value="Genomic_DNA"/>
</dbReference>
<evidence type="ECO:0000256" key="6">
    <source>
        <dbReference type="PROSITE-ProRule" id="PRU00169"/>
    </source>
</evidence>
<keyword evidence="3" id="KW-0238">DNA-binding</keyword>
<sequence>MLMQKEAIVRAMMAGAKGFLVKNVELSELKRSIRAVARGETVLDSQLAARLIDKLKEEPDGDSPPLLLTEQHITIAKLVARGLTNREIAEQLFLSENTIKFHVQNMMRKLDVHNRVAMVTKLIQSNML</sequence>
<keyword evidence="4" id="KW-0804">Transcription</keyword>
<feature type="domain" description="HTH luxR-type" evidence="7">
    <location>
        <begin position="61"/>
        <end position="126"/>
    </location>
</feature>
<dbReference type="InterPro" id="IPR011006">
    <property type="entry name" value="CheY-like_superfamily"/>
</dbReference>
<dbReference type="STRING" id="39060.SAMN05660706_106129"/>